<dbReference type="EMBL" id="JAHFZB010000013">
    <property type="protein sequence ID" value="KAK6482765.1"/>
    <property type="molecule type" value="Genomic_DNA"/>
</dbReference>
<feature type="domain" description="Fibronectin type-III" evidence="6">
    <location>
        <begin position="697"/>
        <end position="810"/>
    </location>
</feature>
<accession>A0ABR0ZD81</accession>
<organism evidence="7 8">
    <name type="scientific">Huso huso</name>
    <name type="common">Beluga</name>
    <name type="synonym">Acipenser huso</name>
    <dbReference type="NCBI Taxonomy" id="61971"/>
    <lineage>
        <taxon>Eukaryota</taxon>
        <taxon>Metazoa</taxon>
        <taxon>Chordata</taxon>
        <taxon>Craniata</taxon>
        <taxon>Vertebrata</taxon>
        <taxon>Euteleostomi</taxon>
        <taxon>Actinopterygii</taxon>
        <taxon>Chondrostei</taxon>
        <taxon>Acipenseriformes</taxon>
        <taxon>Acipenseridae</taxon>
        <taxon>Huso</taxon>
    </lineage>
</organism>
<keyword evidence="3" id="KW-0677">Repeat</keyword>
<protein>
    <submittedName>
        <fullName evidence="7">Host cell factor 2-like isoform X1</fullName>
    </submittedName>
</protein>
<keyword evidence="8" id="KW-1185">Reference proteome</keyword>
<feature type="compositionally biased region" description="Polar residues" evidence="5">
    <location>
        <begin position="831"/>
        <end position="841"/>
    </location>
</feature>
<feature type="region of interest" description="Disordered" evidence="5">
    <location>
        <begin position="1"/>
        <end position="21"/>
    </location>
</feature>
<feature type="region of interest" description="Disordered" evidence="5">
    <location>
        <begin position="555"/>
        <end position="603"/>
    </location>
</feature>
<evidence type="ECO:0000256" key="4">
    <source>
        <dbReference type="ARBA" id="ARBA00023242"/>
    </source>
</evidence>
<evidence type="ECO:0000256" key="2">
    <source>
        <dbReference type="ARBA" id="ARBA00022441"/>
    </source>
</evidence>
<evidence type="ECO:0000313" key="7">
    <source>
        <dbReference type="EMBL" id="KAK6482765.1"/>
    </source>
</evidence>
<reference evidence="7 8" key="1">
    <citation type="submission" date="2021-05" db="EMBL/GenBank/DDBJ databases">
        <authorList>
            <person name="Zahm M."/>
            <person name="Klopp C."/>
            <person name="Cabau C."/>
            <person name="Kuhl H."/>
            <person name="Suciu R."/>
            <person name="Ciorpac M."/>
            <person name="Holostenco D."/>
            <person name="Gessner J."/>
            <person name="Wuertz S."/>
            <person name="Hohne C."/>
            <person name="Stock M."/>
            <person name="Gislard M."/>
            <person name="Lluch J."/>
            <person name="Milhes M."/>
            <person name="Lampietro C."/>
            <person name="Lopez Roques C."/>
            <person name="Donnadieu C."/>
            <person name="Du K."/>
            <person name="Schartl M."/>
            <person name="Guiguen Y."/>
        </authorList>
    </citation>
    <scope>NUCLEOTIDE SEQUENCE [LARGE SCALE GENOMIC DNA]</scope>
    <source>
        <strain evidence="7">Hh-F2</strain>
        <tissue evidence="7">Blood</tissue>
    </source>
</reference>
<evidence type="ECO:0000259" key="6">
    <source>
        <dbReference type="PROSITE" id="PS50853"/>
    </source>
</evidence>
<dbReference type="Gene3D" id="6.10.250.2590">
    <property type="match status" value="1"/>
</dbReference>
<dbReference type="InterPro" id="IPR003961">
    <property type="entry name" value="FN3_dom"/>
</dbReference>
<dbReference type="Gene3D" id="2.120.10.80">
    <property type="entry name" value="Kelch-type beta propeller"/>
    <property type="match status" value="2"/>
</dbReference>
<sequence>MWDRDGPGLPIPPPPPTTPELINNGTMAAESPIWRKVNTFSGPVPRSRHGHRAAAIRELLIVFGGGNEGIAEELHVYNTVSKQWFLPAVRGDIPPGCAAHGFACEGTRILVFGGMVEFGKYSNSLYELQASRWLWKKLKPKPPRNGVPPCPRLGHSFTLFGNKCYLFGGLANDSDDPNSNVPRYLNDFYELELQAVSGVKGWNIPETKGTAPSARESHTAIIYSSKGSYSPKLYIFGGMRGYRLGDLWQLDLETMTWTLPETKGPSPIPRSLHSTNVIGNKMYVFGGWIPILMNEDKSNAFDNEWSCTNSMSYLNLDTMTWNGLVWERQEDGKASSPRPRAGHCAAVIGSRLYIWSGRDGYRKAWNYQVCCKDLWYLETEKPSTPSPVFLVKATLKSLHVAWHPLPAAESYLLQLQPEPTAPASPSALSSNQLSSANPPTIVPLKELQQGAAATLLELSGTAGAQAAQSTGSTALFQLQSGEEAAHTHQVTSHVPSYIERENTSLKKLGCNESSTENSVDQNAACVAESKHCPLTGPPSTTGLVLAEQDPTANIAPHNQMTESTVKSEPMETELSNDAAPLPQKSQDQDNTTPATLTTTSVTSTKSNIQMGNTELADNQWYDVGIFKTLYSEVTHYYLPPVDGKGNVEPTNAPDYEDLKQQALTPGAAYRFRVAGINSCGQGQFSQVSEYKTCQPGFPGAPSSVKITKAADCIHITWEPPTSPSGKILEYSMYLAVRKNRSSTAVSSSQLAFIRIYRGTKIHCTVTSSQLSNALIDCTSRPAVVFRIAAKNEQGYGPATQIRWLQDTFKPRPPPVAAPQSTDKQPLELPDSTGTLKTKTET</sequence>
<comment type="caution">
    <text evidence="7">The sequence shown here is derived from an EMBL/GenBank/DDBJ whole genome shotgun (WGS) entry which is preliminary data.</text>
</comment>
<evidence type="ECO:0000256" key="3">
    <source>
        <dbReference type="ARBA" id="ARBA00022737"/>
    </source>
</evidence>
<dbReference type="Gene3D" id="2.60.40.10">
    <property type="entry name" value="Immunoglobulins"/>
    <property type="match status" value="2"/>
</dbReference>
<gene>
    <name evidence="7" type="ORF">HHUSO_G15854</name>
</gene>
<dbReference type="PANTHER" id="PTHR46003">
    <property type="entry name" value="HOST CELL FACTOR"/>
    <property type="match status" value="1"/>
</dbReference>
<feature type="region of interest" description="Disordered" evidence="5">
    <location>
        <begin position="806"/>
        <end position="841"/>
    </location>
</feature>
<evidence type="ECO:0000313" key="8">
    <source>
        <dbReference type="Proteomes" id="UP001369086"/>
    </source>
</evidence>
<dbReference type="InterPro" id="IPR036116">
    <property type="entry name" value="FN3_sf"/>
</dbReference>
<dbReference type="SMART" id="SM00060">
    <property type="entry name" value="FN3"/>
    <property type="match status" value="2"/>
</dbReference>
<feature type="compositionally biased region" description="Low complexity" evidence="5">
    <location>
        <begin position="591"/>
        <end position="603"/>
    </location>
</feature>
<dbReference type="Proteomes" id="UP001369086">
    <property type="component" value="Unassembled WGS sequence"/>
</dbReference>
<evidence type="ECO:0000256" key="1">
    <source>
        <dbReference type="ARBA" id="ARBA00004123"/>
    </source>
</evidence>
<proteinExistence type="predicted"/>
<dbReference type="InterPro" id="IPR013783">
    <property type="entry name" value="Ig-like_fold"/>
</dbReference>
<dbReference type="PANTHER" id="PTHR46003:SF2">
    <property type="entry name" value="HOST CELL FACTOR 2"/>
    <property type="match status" value="1"/>
</dbReference>
<keyword evidence="4" id="KW-0539">Nucleus</keyword>
<dbReference type="InterPro" id="IPR015915">
    <property type="entry name" value="Kelch-typ_b-propeller"/>
</dbReference>
<dbReference type="CDD" id="cd00063">
    <property type="entry name" value="FN3"/>
    <property type="match status" value="2"/>
</dbReference>
<dbReference type="SUPFAM" id="SSF117281">
    <property type="entry name" value="Kelch motif"/>
    <property type="match status" value="1"/>
</dbReference>
<comment type="subcellular location">
    <subcellularLocation>
        <location evidence="1">Nucleus</location>
    </subcellularLocation>
</comment>
<feature type="compositionally biased region" description="Polar residues" evidence="5">
    <location>
        <begin position="556"/>
        <end position="566"/>
    </location>
</feature>
<dbReference type="InterPro" id="IPR059124">
    <property type="entry name" value="Kelch_HCF"/>
</dbReference>
<dbReference type="Pfam" id="PF13854">
    <property type="entry name" value="Kelch_HCF"/>
    <property type="match status" value="1"/>
</dbReference>
<name>A0ABR0ZD81_HUSHU</name>
<dbReference type="PROSITE" id="PS50853">
    <property type="entry name" value="FN3"/>
    <property type="match status" value="1"/>
</dbReference>
<dbReference type="InterPro" id="IPR043536">
    <property type="entry name" value="HCF1/2"/>
</dbReference>
<keyword evidence="2" id="KW-0880">Kelch repeat</keyword>
<dbReference type="SUPFAM" id="SSF49265">
    <property type="entry name" value="Fibronectin type III"/>
    <property type="match status" value="1"/>
</dbReference>
<evidence type="ECO:0000256" key="5">
    <source>
        <dbReference type="SAM" id="MobiDB-lite"/>
    </source>
</evidence>
<feature type="compositionally biased region" description="Pro residues" evidence="5">
    <location>
        <begin position="9"/>
        <end position="18"/>
    </location>
</feature>